<evidence type="ECO:0000256" key="17">
    <source>
        <dbReference type="PIRSR" id="PIRSR007828-2"/>
    </source>
</evidence>
<evidence type="ECO:0000256" key="2">
    <source>
        <dbReference type="ARBA" id="ARBA00004496"/>
    </source>
</evidence>
<dbReference type="PIRSF" id="PIRSF007828">
    <property type="entry name" value="Dipeptidyl-peptidase_III"/>
    <property type="match status" value="1"/>
</dbReference>
<organism evidence="18 19">
    <name type="scientific">Ascobolus immersus RN42</name>
    <dbReference type="NCBI Taxonomy" id="1160509"/>
    <lineage>
        <taxon>Eukaryota</taxon>
        <taxon>Fungi</taxon>
        <taxon>Dikarya</taxon>
        <taxon>Ascomycota</taxon>
        <taxon>Pezizomycotina</taxon>
        <taxon>Pezizomycetes</taxon>
        <taxon>Pezizales</taxon>
        <taxon>Ascobolaceae</taxon>
        <taxon>Ascobolus</taxon>
    </lineage>
</organism>
<keyword evidence="9 15" id="KW-0479">Metal-binding</keyword>
<gene>
    <name evidence="18" type="ORF">BJ508DRAFT_411749</name>
</gene>
<evidence type="ECO:0000256" key="6">
    <source>
        <dbReference type="ARBA" id="ARBA00022438"/>
    </source>
</evidence>
<comment type="similarity">
    <text evidence="3 15">Belongs to the peptidase M49 family.</text>
</comment>
<evidence type="ECO:0000256" key="13">
    <source>
        <dbReference type="ARBA" id="ARBA00031288"/>
    </source>
</evidence>
<dbReference type="GO" id="GO:0004177">
    <property type="term" value="F:aminopeptidase activity"/>
    <property type="evidence" value="ECO:0007669"/>
    <property type="project" value="UniProtKB-KW"/>
</dbReference>
<evidence type="ECO:0000256" key="5">
    <source>
        <dbReference type="ARBA" id="ARBA00014713"/>
    </source>
</evidence>
<evidence type="ECO:0000313" key="19">
    <source>
        <dbReference type="Proteomes" id="UP000275078"/>
    </source>
</evidence>
<keyword evidence="12 15" id="KW-0482">Metalloprotease</keyword>
<evidence type="ECO:0000256" key="12">
    <source>
        <dbReference type="ARBA" id="ARBA00023049"/>
    </source>
</evidence>
<evidence type="ECO:0000256" key="3">
    <source>
        <dbReference type="ARBA" id="ARBA00010200"/>
    </source>
</evidence>
<feature type="active site" evidence="16">
    <location>
        <position position="445"/>
    </location>
</feature>
<sequence>MSTTSAESQYYADSPPTISQLKIEPHFSNLTDKEKLYAHYISKASHLGTRVTLRQVSAESEALFDIAVELYKSIDGDFAKLVKETGVDEKEAELFWEYTAGILGNLGNYKSFGDQKFIPRCSPESFEKLVSYSEKAKKHYDSIKDSIYSITPAESTLLGFPDQGHVTTYYPDSPTITKKEIEDIQKFMEANQILAENTRLVKKELDGGKLEFVLLKASATKKPQNDDEKLEYDLPDGNKLKIQYGDYEREMGLIADNLEKAIEHAANENQKNMLKEYVKSFRYGSLEAHKESQKYWVKDVGPKVEVNVGFIETYRDPAGVRGEWEGLVSTVNAEQTEKFGKLVSGAESFIPRLPWGKEFEKDHFSKPDFTSLEVLTFAGSGIPAGINIPNYDDIRQTIGFKNVSLGNVLSAKSPNEVITFVKESDLELYKALRGPAFEVQVGLHELLGHGTGKLLQETEEGKYNFDVKNPPISPITGEKVTTWYKPGQTWGSVFGGIAASYEECRAECVAMFLGGDKDILEIFGYKEGGEVSPEDVQYIEYLSMARAGLVSLEFWDPKTKKWGQAHMQARYSILKVLLSTSPPVVSFSSTKDDHTDLQINLDRSLLNSHGKPAIGEYLRNLHVYKSTADVVNGTKFYQDATEVTEELAKYREVVLKLKQPRRQFVQANTFEKDGKVECKEYEATVDGLLKSFVEREV</sequence>
<evidence type="ECO:0000313" key="18">
    <source>
        <dbReference type="EMBL" id="RPA85775.1"/>
    </source>
</evidence>
<keyword evidence="6 15" id="KW-0031">Aminopeptidase</keyword>
<dbReference type="GO" id="GO:0008235">
    <property type="term" value="F:metalloexopeptidase activity"/>
    <property type="evidence" value="ECO:0007669"/>
    <property type="project" value="InterPro"/>
</dbReference>
<dbReference type="InterPro" id="IPR039461">
    <property type="entry name" value="Peptidase_M49"/>
</dbReference>
<dbReference type="GO" id="GO:0005737">
    <property type="term" value="C:cytoplasm"/>
    <property type="evidence" value="ECO:0007669"/>
    <property type="project" value="UniProtKB-SubCell"/>
</dbReference>
<dbReference type="FunFam" id="3.30.540.30:FF:000002">
    <property type="entry name" value="Dipeptidyl peptidase 3"/>
    <property type="match status" value="1"/>
</dbReference>
<accession>A0A3N4II02</accession>
<evidence type="ECO:0000256" key="8">
    <source>
        <dbReference type="ARBA" id="ARBA00022670"/>
    </source>
</evidence>
<name>A0A3N4II02_ASCIM</name>
<evidence type="ECO:0000256" key="10">
    <source>
        <dbReference type="ARBA" id="ARBA00022801"/>
    </source>
</evidence>
<protein>
    <recommendedName>
        <fullName evidence="5 15">Dipeptidyl peptidase 3</fullName>
        <ecNumber evidence="4 15">3.4.14.4</ecNumber>
    </recommendedName>
    <alternativeName>
        <fullName evidence="13 15">Dipeptidyl aminopeptidase III</fullName>
    </alternativeName>
    <alternativeName>
        <fullName evidence="14 15">Dipeptidyl peptidase III</fullName>
    </alternativeName>
</protein>
<dbReference type="Proteomes" id="UP000275078">
    <property type="component" value="Unassembled WGS sequence"/>
</dbReference>
<keyword evidence="7 15" id="KW-0963">Cytoplasm</keyword>
<dbReference type="OrthoDB" id="4694525at2759"/>
<feature type="binding site" evidence="17">
    <location>
        <position position="449"/>
    </location>
    <ligand>
        <name>Zn(2+)</name>
        <dbReference type="ChEBI" id="CHEBI:29105"/>
        <note>catalytic</note>
    </ligand>
</feature>
<feature type="binding site" evidence="17">
    <location>
        <position position="444"/>
    </location>
    <ligand>
        <name>Zn(2+)</name>
        <dbReference type="ChEBI" id="CHEBI:29105"/>
        <note>catalytic</note>
    </ligand>
</feature>
<evidence type="ECO:0000256" key="16">
    <source>
        <dbReference type="PIRSR" id="PIRSR007828-1"/>
    </source>
</evidence>
<dbReference type="GO" id="GO:0046872">
    <property type="term" value="F:metal ion binding"/>
    <property type="evidence" value="ECO:0007669"/>
    <property type="project" value="UniProtKB-KW"/>
</dbReference>
<reference evidence="18 19" key="1">
    <citation type="journal article" date="2018" name="Nat. Ecol. Evol.">
        <title>Pezizomycetes genomes reveal the molecular basis of ectomycorrhizal truffle lifestyle.</title>
        <authorList>
            <person name="Murat C."/>
            <person name="Payen T."/>
            <person name="Noel B."/>
            <person name="Kuo A."/>
            <person name="Morin E."/>
            <person name="Chen J."/>
            <person name="Kohler A."/>
            <person name="Krizsan K."/>
            <person name="Balestrini R."/>
            <person name="Da Silva C."/>
            <person name="Montanini B."/>
            <person name="Hainaut M."/>
            <person name="Levati E."/>
            <person name="Barry K.W."/>
            <person name="Belfiori B."/>
            <person name="Cichocki N."/>
            <person name="Clum A."/>
            <person name="Dockter R.B."/>
            <person name="Fauchery L."/>
            <person name="Guy J."/>
            <person name="Iotti M."/>
            <person name="Le Tacon F."/>
            <person name="Lindquist E.A."/>
            <person name="Lipzen A."/>
            <person name="Malagnac F."/>
            <person name="Mello A."/>
            <person name="Molinier V."/>
            <person name="Miyauchi S."/>
            <person name="Poulain J."/>
            <person name="Riccioni C."/>
            <person name="Rubini A."/>
            <person name="Sitrit Y."/>
            <person name="Splivallo R."/>
            <person name="Traeger S."/>
            <person name="Wang M."/>
            <person name="Zifcakova L."/>
            <person name="Wipf D."/>
            <person name="Zambonelli A."/>
            <person name="Paolocci F."/>
            <person name="Nowrousian M."/>
            <person name="Ottonello S."/>
            <person name="Baldrian P."/>
            <person name="Spatafora J.W."/>
            <person name="Henrissat B."/>
            <person name="Nagy L.G."/>
            <person name="Aury J.M."/>
            <person name="Wincker P."/>
            <person name="Grigoriev I.V."/>
            <person name="Bonfante P."/>
            <person name="Martin F.M."/>
        </authorList>
    </citation>
    <scope>NUCLEOTIDE SEQUENCE [LARGE SCALE GENOMIC DNA]</scope>
    <source>
        <strain evidence="18 19">RN42</strain>
    </source>
</reference>
<dbReference type="EC" id="3.4.14.4" evidence="4 15"/>
<evidence type="ECO:0000256" key="1">
    <source>
        <dbReference type="ARBA" id="ARBA00001336"/>
    </source>
</evidence>
<keyword evidence="19" id="KW-1185">Reference proteome</keyword>
<evidence type="ECO:0000256" key="15">
    <source>
        <dbReference type="PIRNR" id="PIRNR007828"/>
    </source>
</evidence>
<dbReference type="GO" id="GO:0008239">
    <property type="term" value="F:dipeptidyl-peptidase activity"/>
    <property type="evidence" value="ECO:0007669"/>
    <property type="project" value="UniProtKB-UniRule"/>
</dbReference>
<comment type="subcellular location">
    <subcellularLocation>
        <location evidence="2">Cytoplasm</location>
    </subcellularLocation>
</comment>
<evidence type="ECO:0000256" key="11">
    <source>
        <dbReference type="ARBA" id="ARBA00022833"/>
    </source>
</evidence>
<dbReference type="Gene3D" id="3.30.540.30">
    <property type="match status" value="3"/>
</dbReference>
<keyword evidence="10 15" id="KW-0378">Hydrolase</keyword>
<comment type="cofactor">
    <cofactor evidence="15 17">
        <name>Zn(2+)</name>
        <dbReference type="ChEBI" id="CHEBI:29105"/>
    </cofactor>
    <text evidence="15 17">Binds 1 zinc ion per subunit.</text>
</comment>
<dbReference type="STRING" id="1160509.A0A3N4II02"/>
<evidence type="ECO:0000256" key="14">
    <source>
        <dbReference type="ARBA" id="ARBA00032119"/>
    </source>
</evidence>
<dbReference type="PANTHER" id="PTHR23422:SF11">
    <property type="entry name" value="DIPEPTIDYL PEPTIDASE 3"/>
    <property type="match status" value="1"/>
</dbReference>
<dbReference type="PANTHER" id="PTHR23422">
    <property type="entry name" value="DIPEPTIDYL PEPTIDASE III-RELATED"/>
    <property type="match status" value="1"/>
</dbReference>
<dbReference type="Pfam" id="PF03571">
    <property type="entry name" value="Peptidase_M49"/>
    <property type="match status" value="1"/>
</dbReference>
<feature type="binding site" evidence="17">
    <location>
        <position position="503"/>
    </location>
    <ligand>
        <name>Zn(2+)</name>
        <dbReference type="ChEBI" id="CHEBI:29105"/>
        <note>catalytic</note>
    </ligand>
</feature>
<comment type="catalytic activity">
    <reaction evidence="1 15">
        <text>Release of an N-terminal dipeptide from a peptide comprising four or more residues, with broad specificity. Also acts on dipeptidyl 2-naphthylamides.</text>
        <dbReference type="EC" id="3.4.14.4"/>
    </reaction>
</comment>
<dbReference type="InterPro" id="IPR005317">
    <property type="entry name" value="Dipeptidyl-peptase3"/>
</dbReference>
<evidence type="ECO:0000256" key="4">
    <source>
        <dbReference type="ARBA" id="ARBA00012063"/>
    </source>
</evidence>
<keyword evidence="8 15" id="KW-0645">Protease</keyword>
<keyword evidence="11 15" id="KW-0862">Zinc</keyword>
<dbReference type="AlphaFoldDB" id="A0A3N4II02"/>
<proteinExistence type="inferred from homology"/>
<evidence type="ECO:0000256" key="9">
    <source>
        <dbReference type="ARBA" id="ARBA00022723"/>
    </source>
</evidence>
<dbReference type="GO" id="GO:0006508">
    <property type="term" value="P:proteolysis"/>
    <property type="evidence" value="ECO:0007669"/>
    <property type="project" value="UniProtKB-KW"/>
</dbReference>
<dbReference type="FunFam" id="3.30.540.30:FF:000001">
    <property type="entry name" value="Dipeptidyl peptidase 3"/>
    <property type="match status" value="1"/>
</dbReference>
<evidence type="ECO:0000256" key="7">
    <source>
        <dbReference type="ARBA" id="ARBA00022490"/>
    </source>
</evidence>
<dbReference type="EMBL" id="ML119652">
    <property type="protein sequence ID" value="RPA85775.1"/>
    <property type="molecule type" value="Genomic_DNA"/>
</dbReference>